<feature type="domain" description="MnmC-like methyltransferase" evidence="12">
    <location>
        <begin position="125"/>
        <end position="249"/>
    </location>
</feature>
<comment type="catalytic activity">
    <reaction evidence="10">
        <text>5-aminomethyl-2-thiouridine(34) in tRNA + S-adenosyl-L-methionine = 5-methylaminomethyl-2-thiouridine(34) in tRNA + S-adenosyl-L-homocysteine + H(+)</text>
        <dbReference type="Rhea" id="RHEA:19569"/>
        <dbReference type="Rhea" id="RHEA-COMP:10195"/>
        <dbReference type="Rhea" id="RHEA-COMP:10197"/>
        <dbReference type="ChEBI" id="CHEBI:15378"/>
        <dbReference type="ChEBI" id="CHEBI:57856"/>
        <dbReference type="ChEBI" id="CHEBI:59789"/>
        <dbReference type="ChEBI" id="CHEBI:74454"/>
        <dbReference type="ChEBI" id="CHEBI:74455"/>
        <dbReference type="EC" id="2.1.1.61"/>
    </reaction>
</comment>
<comment type="caution">
    <text evidence="13">The sequence shown here is derived from an EMBL/GenBank/DDBJ whole genome shotgun (WGS) entry which is preliminary data.</text>
</comment>
<comment type="similarity">
    <text evidence="10">In the N-terminal section; belongs to the methyltransferase superfamily. tRNA (mnm(5)s(2)U34)-methyltransferase family.</text>
</comment>
<keyword evidence="1 10" id="KW-0963">Cytoplasm</keyword>
<keyword evidence="8 10" id="KW-0560">Oxidoreductase</keyword>
<reference evidence="13" key="1">
    <citation type="submission" date="2020-04" db="EMBL/GenBank/DDBJ databases">
        <title>Genome Sequencing for Pseudoaltermonas arctica.</title>
        <authorList>
            <person name="Elkins N.S."/>
        </authorList>
    </citation>
    <scope>NUCLEOTIDE SEQUENCE [LARGE SCALE GENOMIC DNA]</scope>
    <source>
        <strain evidence="13">NEC-BIFX-2020_0012</strain>
    </source>
</reference>
<dbReference type="Proteomes" id="UP000570493">
    <property type="component" value="Unassembled WGS sequence"/>
</dbReference>
<keyword evidence="6 10" id="KW-0819">tRNA processing</keyword>
<dbReference type="Pfam" id="PF01266">
    <property type="entry name" value="DAO"/>
    <property type="match status" value="1"/>
</dbReference>
<evidence type="ECO:0000256" key="5">
    <source>
        <dbReference type="ARBA" id="ARBA00022691"/>
    </source>
</evidence>
<keyword evidence="14" id="KW-1185">Reference proteome</keyword>
<dbReference type="EC" id="1.5.-.-" evidence="10"/>
<gene>
    <name evidence="10 13" type="primary">mnmC</name>
    <name evidence="13" type="ORF">HHO47_08770</name>
</gene>
<evidence type="ECO:0000313" key="13">
    <source>
        <dbReference type="EMBL" id="NMM40908.1"/>
    </source>
</evidence>
<accession>A0A7Y0DT09</accession>
<evidence type="ECO:0000259" key="12">
    <source>
        <dbReference type="Pfam" id="PF05430"/>
    </source>
</evidence>
<evidence type="ECO:0000256" key="2">
    <source>
        <dbReference type="ARBA" id="ARBA00022603"/>
    </source>
</evidence>
<evidence type="ECO:0000256" key="8">
    <source>
        <dbReference type="ARBA" id="ARBA00023002"/>
    </source>
</evidence>
<dbReference type="InterPro" id="IPR006076">
    <property type="entry name" value="FAD-dep_OxRdtase"/>
</dbReference>
<dbReference type="InterPro" id="IPR036188">
    <property type="entry name" value="FAD/NAD-bd_sf"/>
</dbReference>
<feature type="region of interest" description="tRNA (mnm(5)s(2)U34)-methyltransferase" evidence="10">
    <location>
        <begin position="1"/>
        <end position="251"/>
    </location>
</feature>
<keyword evidence="7 10" id="KW-0274">FAD</keyword>
<evidence type="ECO:0000313" key="14">
    <source>
        <dbReference type="Proteomes" id="UP000570493"/>
    </source>
</evidence>
<dbReference type="PANTHER" id="PTHR13847:SF283">
    <property type="entry name" value="TRNA 5-METHYLAMINOMETHYL-2-THIOURIDINE BIOSYNTHESIS BIFUNCTIONAL PROTEIN MNMC"/>
    <property type="match status" value="1"/>
</dbReference>
<feature type="region of interest" description="FAD-dependent cmnm(5)s(2)U34 oxidoreductase" evidence="10">
    <location>
        <begin position="276"/>
        <end position="674"/>
    </location>
</feature>
<evidence type="ECO:0000256" key="4">
    <source>
        <dbReference type="ARBA" id="ARBA00022679"/>
    </source>
</evidence>
<dbReference type="Gene3D" id="3.30.9.10">
    <property type="entry name" value="D-Amino Acid Oxidase, subunit A, domain 2"/>
    <property type="match status" value="1"/>
</dbReference>
<keyword evidence="2 10" id="KW-0489">Methyltransferase</keyword>
<dbReference type="EC" id="2.1.1.61" evidence="10"/>
<sequence>MIKNADIHFNNLGTPVADDFNDVYFSNDNGQAESDYVFYQQNNMPHRLQNHDRAHFVIAETGFGTGLNFLNTWQQFKNHLASRQHHNQEVHNPAQQNVQRLHFMSFEKYPIRTDDLQKALQVWPNLAALSKQLLAKYPINLAGCHRLEFDNGQITLDLYFGDVQESLATISYPQTGIIDAWYLDGFAPSKNPEMWQPTLFNSMVNISRSNATFATFTVAGVVRRGLADAGFTVQKIKGYGKKNEMLIGSLAHANQAQSAPPYLAHQQSSLKNVAVIGGGIASSAILYSLAKRGVNSQLFCQDRHLAMGASHNVQGAVYPHLQAKNSPHSELFAHSFLYAKRLYQQLTEHGFHYDHQWCGVLQHAIKQPLVERHQNIAHKQLWPNELMHSVTPEQGDEIAGVSTGYSGVYFPLGGWVNPPQLVSALFQQANTLKPIKSHFNCDIEQLEKTSQGWLLLSQGQQFGPFSDVIVCAGEHSDRFVQTQALPIVGVRGQVSHVQASPASRKLKTVLCHKGYFTPAYLDHHCMGATFEKNSKSRAVKDQDNQKNREQLLHFYGQTDFASSLGAITTAKAAVRCSFIDHLPMAGEWPQQSDYIHAFANLRAGKRYQYHPLQKPQQGLHILTGFGARGLCSAPLCAEQLVAALNNEPQPLSERVSQAIHPARFIVRDLIRNKI</sequence>
<dbReference type="GO" id="GO:0032259">
    <property type="term" value="P:methylation"/>
    <property type="evidence" value="ECO:0007669"/>
    <property type="project" value="UniProtKB-KW"/>
</dbReference>
<proteinExistence type="inferred from homology"/>
<evidence type="ECO:0000256" key="6">
    <source>
        <dbReference type="ARBA" id="ARBA00022694"/>
    </source>
</evidence>
<dbReference type="PANTHER" id="PTHR13847">
    <property type="entry name" value="SARCOSINE DEHYDROGENASE-RELATED"/>
    <property type="match status" value="1"/>
</dbReference>
<evidence type="ECO:0000259" key="11">
    <source>
        <dbReference type="Pfam" id="PF01266"/>
    </source>
</evidence>
<comment type="subcellular location">
    <subcellularLocation>
        <location evidence="10">Cytoplasm</location>
    </subcellularLocation>
</comment>
<dbReference type="Gene3D" id="3.40.50.150">
    <property type="entry name" value="Vaccinia Virus protein VP39"/>
    <property type="match status" value="1"/>
</dbReference>
<dbReference type="GO" id="GO:0050660">
    <property type="term" value="F:flavin adenine dinucleotide binding"/>
    <property type="evidence" value="ECO:0007669"/>
    <property type="project" value="UniProtKB-UniRule"/>
</dbReference>
<protein>
    <recommendedName>
        <fullName evidence="10">tRNA 5-methylaminomethyl-2-thiouridine biosynthesis bifunctional protein MnmC</fullName>
        <shortName evidence="10">tRNA mnm(5)s(2)U biosynthesis bifunctional protein</shortName>
    </recommendedName>
    <domain>
        <recommendedName>
            <fullName evidence="10">tRNA (mnm(5)s(2)U34)-methyltransferase</fullName>
            <ecNumber evidence="10">2.1.1.61</ecNumber>
        </recommendedName>
    </domain>
    <domain>
        <recommendedName>
            <fullName evidence="10">FAD-dependent cmnm(5)s(2)U34 oxidoreductase</fullName>
            <ecNumber evidence="10">1.5.-.-</ecNumber>
        </recommendedName>
    </domain>
</protein>
<name>A0A7Y0DT09_9GAMM</name>
<dbReference type="GO" id="GO:0016645">
    <property type="term" value="F:oxidoreductase activity, acting on the CH-NH group of donors"/>
    <property type="evidence" value="ECO:0007669"/>
    <property type="project" value="InterPro"/>
</dbReference>
<evidence type="ECO:0000256" key="9">
    <source>
        <dbReference type="ARBA" id="ARBA00023268"/>
    </source>
</evidence>
<dbReference type="GO" id="GO:0005737">
    <property type="term" value="C:cytoplasm"/>
    <property type="evidence" value="ECO:0007669"/>
    <property type="project" value="UniProtKB-SubCell"/>
</dbReference>
<keyword evidence="5 10" id="KW-0949">S-adenosyl-L-methionine</keyword>
<evidence type="ECO:0000256" key="10">
    <source>
        <dbReference type="HAMAP-Rule" id="MF_01102"/>
    </source>
</evidence>
<dbReference type="NCBIfam" id="TIGR03197">
    <property type="entry name" value="MnmC_Cterm"/>
    <property type="match status" value="1"/>
</dbReference>
<dbReference type="Pfam" id="PF05430">
    <property type="entry name" value="Methyltransf_30"/>
    <property type="match status" value="1"/>
</dbReference>
<evidence type="ECO:0000256" key="7">
    <source>
        <dbReference type="ARBA" id="ARBA00022827"/>
    </source>
</evidence>
<dbReference type="InterPro" id="IPR008471">
    <property type="entry name" value="MnmC-like_methylTransf"/>
</dbReference>
<organism evidence="13 14">
    <name type="scientific">Pseudoalteromonas arctica</name>
    <dbReference type="NCBI Taxonomy" id="394751"/>
    <lineage>
        <taxon>Bacteria</taxon>
        <taxon>Pseudomonadati</taxon>
        <taxon>Pseudomonadota</taxon>
        <taxon>Gammaproteobacteria</taxon>
        <taxon>Alteromonadales</taxon>
        <taxon>Pseudoalteromonadaceae</taxon>
        <taxon>Pseudoalteromonas</taxon>
    </lineage>
</organism>
<dbReference type="SUPFAM" id="SSF51905">
    <property type="entry name" value="FAD/NAD(P)-binding domain"/>
    <property type="match status" value="1"/>
</dbReference>
<dbReference type="InterPro" id="IPR047785">
    <property type="entry name" value="tRNA_MNMC2"/>
</dbReference>
<dbReference type="InterPro" id="IPR023032">
    <property type="entry name" value="tRNA_MAMT_biosynth_bifunc_MnmC"/>
</dbReference>
<keyword evidence="4 10" id="KW-0808">Transferase</keyword>
<dbReference type="Gene3D" id="3.50.50.60">
    <property type="entry name" value="FAD/NAD(P)-binding domain"/>
    <property type="match status" value="1"/>
</dbReference>
<dbReference type="GO" id="GO:0004808">
    <property type="term" value="F:tRNA (5-methylaminomethyl-2-thiouridylate)(34)-methyltransferase activity"/>
    <property type="evidence" value="ECO:0007669"/>
    <property type="project" value="UniProtKB-EC"/>
</dbReference>
<feature type="domain" description="FAD dependent oxidoreductase" evidence="11">
    <location>
        <begin position="273"/>
        <end position="641"/>
    </location>
</feature>
<dbReference type="GO" id="GO:0002098">
    <property type="term" value="P:tRNA wobble uridine modification"/>
    <property type="evidence" value="ECO:0007669"/>
    <property type="project" value="TreeGrafter"/>
</dbReference>
<comment type="function">
    <text evidence="10">Catalyzes the last two steps in the biosynthesis of 5-methylaminomethyl-2-thiouridine (mnm(5)s(2)U) at the wobble position (U34) in tRNA. Catalyzes the FAD-dependent demodification of cmnm(5)s(2)U34 to nm(5)s(2)U34, followed by the transfer of a methyl group from S-adenosyl-L-methionine to nm(5)s(2)U34, to form mnm(5)s(2)U34.</text>
</comment>
<dbReference type="RefSeq" id="WP_169019952.1">
    <property type="nucleotide sequence ID" value="NZ_JABBMT010000010.1"/>
</dbReference>
<comment type="similarity">
    <text evidence="10">In the C-terminal section; belongs to the DAO family.</text>
</comment>
<dbReference type="HAMAP" id="MF_01102">
    <property type="entry name" value="MnmC"/>
    <property type="match status" value="1"/>
</dbReference>
<evidence type="ECO:0000256" key="3">
    <source>
        <dbReference type="ARBA" id="ARBA00022630"/>
    </source>
</evidence>
<keyword evidence="3 10" id="KW-0285">Flavoprotein</keyword>
<comment type="cofactor">
    <cofactor evidence="10">
        <name>FAD</name>
        <dbReference type="ChEBI" id="CHEBI:57692"/>
    </cofactor>
</comment>
<keyword evidence="9 10" id="KW-0511">Multifunctional enzyme</keyword>
<dbReference type="NCBIfam" id="NF002481">
    <property type="entry name" value="PRK01747.1-2"/>
    <property type="match status" value="1"/>
</dbReference>
<dbReference type="NCBIfam" id="NF033855">
    <property type="entry name" value="tRNA_MNMC2"/>
    <property type="match status" value="1"/>
</dbReference>
<evidence type="ECO:0000256" key="1">
    <source>
        <dbReference type="ARBA" id="ARBA00022490"/>
    </source>
</evidence>
<dbReference type="EMBL" id="JABBMT010000010">
    <property type="protein sequence ID" value="NMM40908.1"/>
    <property type="molecule type" value="Genomic_DNA"/>
</dbReference>
<dbReference type="InterPro" id="IPR029063">
    <property type="entry name" value="SAM-dependent_MTases_sf"/>
</dbReference>
<dbReference type="InterPro" id="IPR017610">
    <property type="entry name" value="tRNA_S-uridine_synth_MnmC_C"/>
</dbReference>
<dbReference type="AlphaFoldDB" id="A0A7Y0DT09"/>